<dbReference type="Proteomes" id="UP001241935">
    <property type="component" value="Unassembled WGS sequence"/>
</dbReference>
<name>A0AAW6UWR8_9GAMM</name>
<dbReference type="AlphaFoldDB" id="A0AAW6UWR8"/>
<reference evidence="2" key="1">
    <citation type="submission" date="2023-04" db="EMBL/GenBank/DDBJ databases">
        <title>The environmental microbiomes in feedlot watering bowls are a reservoir of florfenicol resistance for bovine respiratory disease pathogens.</title>
        <authorList>
            <person name="Kos D.W."/>
            <person name="Ruzzini A.C."/>
            <person name="Schreiner B."/>
            <person name="Jelinski M.D."/>
        </authorList>
    </citation>
    <scope>NUCLEOTIDE SEQUENCE</scope>
    <source>
        <strain evidence="2">WB3</strain>
    </source>
</reference>
<dbReference type="EMBL" id="JASKNE010000001">
    <property type="protein sequence ID" value="MDK1683897.1"/>
    <property type="molecule type" value="Genomic_DNA"/>
</dbReference>
<dbReference type="SUPFAM" id="SSF101874">
    <property type="entry name" value="YceI-like"/>
    <property type="match status" value="1"/>
</dbReference>
<feature type="domain" description="Lipid/polyisoprenoid-binding YceI-like" evidence="1">
    <location>
        <begin position="13"/>
        <end position="172"/>
    </location>
</feature>
<dbReference type="PANTHER" id="PTHR34406">
    <property type="entry name" value="PROTEIN YCEI"/>
    <property type="match status" value="1"/>
</dbReference>
<dbReference type="InterPro" id="IPR036761">
    <property type="entry name" value="TTHA0802/YceI-like_sf"/>
</dbReference>
<gene>
    <name evidence="2" type="ORF">QOR41_08560</name>
</gene>
<dbReference type="SMART" id="SM00867">
    <property type="entry name" value="YceI"/>
    <property type="match status" value="1"/>
</dbReference>
<dbReference type="Pfam" id="PF04264">
    <property type="entry name" value="YceI"/>
    <property type="match status" value="1"/>
</dbReference>
<evidence type="ECO:0000259" key="1">
    <source>
        <dbReference type="SMART" id="SM00867"/>
    </source>
</evidence>
<comment type="caution">
    <text evidence="2">The sequence shown here is derived from an EMBL/GenBank/DDBJ whole genome shotgun (WGS) entry which is preliminary data.</text>
</comment>
<proteinExistence type="predicted"/>
<organism evidence="2 3">
    <name type="scientific">Acinetobacter terrestris</name>
    <dbReference type="NCBI Taxonomy" id="2529843"/>
    <lineage>
        <taxon>Bacteria</taxon>
        <taxon>Pseudomonadati</taxon>
        <taxon>Pseudomonadota</taxon>
        <taxon>Gammaproteobacteria</taxon>
        <taxon>Moraxellales</taxon>
        <taxon>Moraxellaceae</taxon>
        <taxon>Acinetobacter</taxon>
        <taxon>Acinetobacter Taxon 24</taxon>
    </lineage>
</organism>
<sequence>MGLAVSSPSFAQSWILTPQSNVGFEIRSMGLTVVKAKFNQVQSSMEFDMKAPQNASTHLVMDVDSLSFNKPLLKHMILGEDLFYAEKYKTVRFKSTQFKDLGNGKFNVLGHLTLRGVTKPVTFVTTFKPNLSNVNLLDVQASAVINRSDFGMRKGIGGVGEKVNLELSGQCAAN</sequence>
<dbReference type="Gene3D" id="2.40.128.110">
    <property type="entry name" value="Lipid/polyisoprenoid-binding, YceI-like"/>
    <property type="match status" value="1"/>
</dbReference>
<evidence type="ECO:0000313" key="2">
    <source>
        <dbReference type="EMBL" id="MDK1683897.1"/>
    </source>
</evidence>
<evidence type="ECO:0000313" key="3">
    <source>
        <dbReference type="Proteomes" id="UP001241935"/>
    </source>
</evidence>
<protein>
    <submittedName>
        <fullName evidence="2">YceI family protein</fullName>
    </submittedName>
</protein>
<dbReference type="InterPro" id="IPR007372">
    <property type="entry name" value="Lipid/polyisoprenoid-bd_YceI"/>
</dbReference>
<accession>A0AAW6UWR8</accession>
<dbReference type="PANTHER" id="PTHR34406:SF1">
    <property type="entry name" value="PROTEIN YCEI"/>
    <property type="match status" value="1"/>
</dbReference>